<feature type="region of interest" description="Disordered" evidence="1">
    <location>
        <begin position="216"/>
        <end position="282"/>
    </location>
</feature>
<keyword evidence="2" id="KW-0472">Membrane</keyword>
<evidence type="ECO:0000256" key="2">
    <source>
        <dbReference type="SAM" id="Phobius"/>
    </source>
</evidence>
<name>J7L4N5_NOCAA</name>
<dbReference type="Proteomes" id="UP000003779">
    <property type="component" value="Chromosome"/>
</dbReference>
<accession>J7L4N5</accession>
<dbReference type="PATRIC" id="fig|1205910.3.peg.4852"/>
<dbReference type="STRING" id="1205910.B005_5134"/>
<reference evidence="4 5" key="1">
    <citation type="journal article" date="2012" name="J. Bacteriol.">
        <title>Whole-Genome Sequence of Nocardiopsis alba Strain ATCC BAA-2165, Associated with Honeybees.</title>
        <authorList>
            <person name="Qiao J."/>
            <person name="Chen L."/>
            <person name="Li Y."/>
            <person name="Wang J."/>
            <person name="Zhang W."/>
            <person name="Chen S."/>
        </authorList>
    </citation>
    <scope>NUCLEOTIDE SEQUENCE [LARGE SCALE GENOMIC DNA]</scope>
    <source>
        <strain evidence="5">ATCC BAA-2165 / BE74</strain>
    </source>
</reference>
<dbReference type="RefSeq" id="WP_014908208.1">
    <property type="nucleotide sequence ID" value="NC_018524.1"/>
</dbReference>
<dbReference type="InterPro" id="IPR005543">
    <property type="entry name" value="PASTA_dom"/>
</dbReference>
<reference evidence="5" key="2">
    <citation type="submission" date="2012-08" db="EMBL/GenBank/DDBJ databases">
        <title>Whole-genome sequence of Nocardiopsis alba strain ATCC BAA-2165 associated with honeybees.</title>
        <authorList>
            <person name="Qiao J."/>
            <person name="Chen L."/>
            <person name="Li Y."/>
            <person name="Wang J."/>
            <person name="Zhang W."/>
            <person name="Chen S."/>
        </authorList>
    </citation>
    <scope>NUCLEOTIDE SEQUENCE [LARGE SCALE GENOMIC DNA]</scope>
    <source>
        <strain evidence="5">ATCC BAA-2165 / BE74</strain>
    </source>
</reference>
<dbReference type="Gene3D" id="3.30.10.20">
    <property type="match status" value="1"/>
</dbReference>
<dbReference type="EMBL" id="CP003788">
    <property type="protein sequence ID" value="AFR05739.1"/>
    <property type="molecule type" value="Genomic_DNA"/>
</dbReference>
<feature type="compositionally biased region" description="Pro residues" evidence="1">
    <location>
        <begin position="235"/>
        <end position="269"/>
    </location>
</feature>
<dbReference type="HOGENOM" id="CLU_893804_0_0_11"/>
<sequence>MSIPRHPPHTPGAPARKMSTAAKVGVGCGGCAVLALIGLVGLILLGMLVSTPEGSAAEPSPVEEVVPELVGLSLPEAEELLEEADLDLGEPELVASGDEVEWTRSAMVVCAQDVADDTAVLGLAPEGVDCPEEDTDPQEWPALPSSEGQDLSDARERFESLGLTVVVESAFGDVDAPATDAADLSVCAQRPDEGEETAPFDDGLEVELFVVSSGQECPARIGDPSPEPEPEPEPTPESVPEPAPAPESTPESAPTPAPEPDPEPAPEPAPVEGVHPGSFCSQHWQFGRTNNGTLMQCTTTAEDSRFRWRSA</sequence>
<evidence type="ECO:0000256" key="1">
    <source>
        <dbReference type="SAM" id="MobiDB-lite"/>
    </source>
</evidence>
<keyword evidence="2" id="KW-1133">Transmembrane helix</keyword>
<evidence type="ECO:0000313" key="4">
    <source>
        <dbReference type="EMBL" id="AFR05739.1"/>
    </source>
</evidence>
<feature type="region of interest" description="Disordered" evidence="1">
    <location>
        <begin position="130"/>
        <end position="152"/>
    </location>
</feature>
<dbReference type="KEGG" id="nal:B005_5134"/>
<keyword evidence="2" id="KW-0812">Transmembrane</keyword>
<evidence type="ECO:0000259" key="3">
    <source>
        <dbReference type="PROSITE" id="PS51178"/>
    </source>
</evidence>
<protein>
    <submittedName>
        <fullName evidence="4">PASTA domain protein</fullName>
    </submittedName>
</protein>
<feature type="transmembrane region" description="Helical" evidence="2">
    <location>
        <begin position="21"/>
        <end position="49"/>
    </location>
</feature>
<gene>
    <name evidence="4" type="ordered locus">B005_5134</name>
</gene>
<dbReference type="AlphaFoldDB" id="J7L4N5"/>
<evidence type="ECO:0000313" key="5">
    <source>
        <dbReference type="Proteomes" id="UP000003779"/>
    </source>
</evidence>
<feature type="domain" description="PASTA" evidence="3">
    <location>
        <begin position="136"/>
        <end position="212"/>
    </location>
</feature>
<organism evidence="4 5">
    <name type="scientific">Nocardiopsis alba (strain ATCC BAA-2165 / BE74)</name>
    <dbReference type="NCBI Taxonomy" id="1205910"/>
    <lineage>
        <taxon>Bacteria</taxon>
        <taxon>Bacillati</taxon>
        <taxon>Actinomycetota</taxon>
        <taxon>Actinomycetes</taxon>
        <taxon>Streptosporangiales</taxon>
        <taxon>Nocardiopsidaceae</taxon>
        <taxon>Nocardiopsis</taxon>
    </lineage>
</organism>
<dbReference type="eggNOG" id="ENOG5030B80">
    <property type="taxonomic scope" value="Bacteria"/>
</dbReference>
<proteinExistence type="predicted"/>
<dbReference type="PROSITE" id="PS51178">
    <property type="entry name" value="PASTA"/>
    <property type="match status" value="1"/>
</dbReference>